<evidence type="ECO:0000313" key="1">
    <source>
        <dbReference type="EMBL" id="MBK6267278.1"/>
    </source>
</evidence>
<dbReference type="Pfam" id="PF16395">
    <property type="entry name" value="DUF5004"/>
    <property type="match status" value="1"/>
</dbReference>
<keyword evidence="2" id="KW-1185">Reference proteome</keyword>
<sequence>MKNIILIMFFLAAIASCRPEFEDIGEPVDRAAGLSGTWTLSSVIQVDEKAVSKGYPDFVQRIELTERAGFNDYQLVLNQSDSGNPSSFEERATDAPTILGISQGSWSLDDPDYPKEITFTNPEGGSFTLIVGTYLGLSEGELNLSFSRMVDEEPIVTYEYKFIK</sequence>
<dbReference type="Proteomes" id="UP000611723">
    <property type="component" value="Unassembled WGS sequence"/>
</dbReference>
<organism evidence="1 2">
    <name type="scientific">Marivirga aurantiaca</name>
    <dbReference type="NCBI Taxonomy" id="2802615"/>
    <lineage>
        <taxon>Bacteria</taxon>
        <taxon>Pseudomonadati</taxon>
        <taxon>Bacteroidota</taxon>
        <taxon>Cytophagia</taxon>
        <taxon>Cytophagales</taxon>
        <taxon>Marivirgaceae</taxon>
        <taxon>Marivirga</taxon>
    </lineage>
</organism>
<dbReference type="InterPro" id="IPR032168">
    <property type="entry name" value="DUF5004"/>
</dbReference>
<dbReference type="PROSITE" id="PS51257">
    <property type="entry name" value="PROKAR_LIPOPROTEIN"/>
    <property type="match status" value="1"/>
</dbReference>
<comment type="caution">
    <text evidence="1">The sequence shown here is derived from an EMBL/GenBank/DDBJ whole genome shotgun (WGS) entry which is preliminary data.</text>
</comment>
<dbReference type="EMBL" id="JAEQBW010000016">
    <property type="protein sequence ID" value="MBK6267278.1"/>
    <property type="molecule type" value="Genomic_DNA"/>
</dbReference>
<protein>
    <submittedName>
        <fullName evidence="1">DUF5004 domain-containing protein</fullName>
    </submittedName>
</protein>
<name>A0A934X1J1_9BACT</name>
<evidence type="ECO:0000313" key="2">
    <source>
        <dbReference type="Proteomes" id="UP000611723"/>
    </source>
</evidence>
<dbReference type="AlphaFoldDB" id="A0A934X1J1"/>
<proteinExistence type="predicted"/>
<dbReference type="RefSeq" id="WP_201432965.1">
    <property type="nucleotide sequence ID" value="NZ_JAEQBW010000016.1"/>
</dbReference>
<gene>
    <name evidence="1" type="ORF">JKA74_19710</name>
</gene>
<accession>A0A934X1J1</accession>
<reference evidence="1" key="1">
    <citation type="submission" date="2021-01" db="EMBL/GenBank/DDBJ databases">
        <title>Marivirga aurantiaca sp. nov., isolated from intertidal surface sediments.</title>
        <authorList>
            <person name="Zhang M."/>
        </authorList>
    </citation>
    <scope>NUCLEOTIDE SEQUENCE</scope>
    <source>
        <strain evidence="1">S37H4</strain>
    </source>
</reference>